<evidence type="ECO:0000313" key="12">
    <source>
        <dbReference type="EMBL" id="EYE93139.1"/>
    </source>
</evidence>
<dbReference type="InterPro" id="IPR036652">
    <property type="entry name" value="YjeF_N_dom_sf"/>
</dbReference>
<dbReference type="GO" id="GO:0046872">
    <property type="term" value="F:metal ion binding"/>
    <property type="evidence" value="ECO:0007669"/>
    <property type="project" value="UniProtKB-KW"/>
</dbReference>
<comment type="caution">
    <text evidence="10">Lacks conserved residue(s) required for the propagation of feature annotation.</text>
</comment>
<dbReference type="EC" id="5.1.99.6" evidence="3 10"/>
<name>A0A017S939_ASPRC</name>
<comment type="catalytic activity">
    <reaction evidence="2 10">
        <text>(6R)-NADPHX = (6S)-NADPHX</text>
        <dbReference type="Rhea" id="RHEA:32227"/>
        <dbReference type="ChEBI" id="CHEBI:64076"/>
        <dbReference type="ChEBI" id="CHEBI:64077"/>
        <dbReference type="EC" id="5.1.99.6"/>
    </reaction>
</comment>
<dbReference type="OrthoDB" id="10064708at2759"/>
<evidence type="ECO:0000256" key="2">
    <source>
        <dbReference type="ARBA" id="ARBA00000909"/>
    </source>
</evidence>
<evidence type="ECO:0000256" key="7">
    <source>
        <dbReference type="ARBA" id="ARBA00022958"/>
    </source>
</evidence>
<feature type="binding site" evidence="10">
    <location>
        <position position="131"/>
    </location>
    <ligand>
        <name>K(+)</name>
        <dbReference type="ChEBI" id="CHEBI:29103"/>
    </ligand>
</feature>
<dbReference type="InterPro" id="IPR004443">
    <property type="entry name" value="YjeF_N_dom"/>
</dbReference>
<feature type="binding site" evidence="10">
    <location>
        <position position="70"/>
    </location>
    <ligand>
        <name>K(+)</name>
        <dbReference type="ChEBI" id="CHEBI:29103"/>
    </ligand>
</feature>
<keyword evidence="6" id="KW-0521">NADP</keyword>
<keyword evidence="9 10" id="KW-0413">Isomerase</keyword>
<evidence type="ECO:0000256" key="5">
    <source>
        <dbReference type="ARBA" id="ARBA00022741"/>
    </source>
</evidence>
<evidence type="ECO:0000256" key="1">
    <source>
        <dbReference type="ARBA" id="ARBA00000013"/>
    </source>
</evidence>
<gene>
    <name evidence="12" type="ORF">EURHEDRAFT_542512</name>
</gene>
<dbReference type="GO" id="GO:0005739">
    <property type="term" value="C:mitochondrion"/>
    <property type="evidence" value="ECO:0007669"/>
    <property type="project" value="UniProtKB-SubCell"/>
</dbReference>
<dbReference type="PROSITE" id="PS51385">
    <property type="entry name" value="YJEF_N"/>
    <property type="match status" value="1"/>
</dbReference>
<sequence length="245" mass="26633">MSLKAISSKDAAALDKDLMEIGGWSLDQLMELAGLSVSQADMRADKVEVYRVHPLSSGKNILVVCGPGNNGGDGLVAARHLAQYGYNPSIYYPKEGKNELYQRLKTQLNNLAIPFITDFGEALKSTHFIIDAIFGFSFGGPLREPFPSIISQIESTSIPVLSVDAPSSWDIQEGPPKEGPGAKFMPQSLISLSAPKPCVKHYRGRHFIGGRFLTKAIVEKYGLDLPQYPGIDQVLEIGVDAEGRL</sequence>
<protein>
    <recommendedName>
        <fullName evidence="3 10">NAD(P)H-hydrate epimerase</fullName>
        <ecNumber evidence="3 10">5.1.99.6</ecNumber>
    </recommendedName>
    <alternativeName>
        <fullName evidence="10">NAD(P)HX epimerase</fullName>
    </alternativeName>
</protein>
<evidence type="ECO:0000256" key="6">
    <source>
        <dbReference type="ARBA" id="ARBA00022857"/>
    </source>
</evidence>
<accession>A0A017S939</accession>
<dbReference type="InterPro" id="IPR032976">
    <property type="entry name" value="YJEFN_prot_NAXE-like"/>
</dbReference>
<dbReference type="FunFam" id="3.40.50.10260:FF:000005">
    <property type="entry name" value="NAD(P)H-hydrate epimerase"/>
    <property type="match status" value="1"/>
</dbReference>
<keyword evidence="4 10" id="KW-0479">Metal-binding</keyword>
<dbReference type="NCBIfam" id="TIGR00197">
    <property type="entry name" value="yjeF_nterm"/>
    <property type="match status" value="1"/>
</dbReference>
<dbReference type="GeneID" id="63702529"/>
<feature type="domain" description="YjeF N-terminal" evidence="11">
    <location>
        <begin position="11"/>
        <end position="225"/>
    </location>
</feature>
<evidence type="ECO:0000313" key="13">
    <source>
        <dbReference type="Proteomes" id="UP000019804"/>
    </source>
</evidence>
<reference evidence="13" key="1">
    <citation type="journal article" date="2014" name="Nat. Commun.">
        <title>Genomic adaptations of the halophilic Dead Sea filamentous fungus Eurotium rubrum.</title>
        <authorList>
            <person name="Kis-Papo T."/>
            <person name="Weig A.R."/>
            <person name="Riley R."/>
            <person name="Persoh D."/>
            <person name="Salamov A."/>
            <person name="Sun H."/>
            <person name="Lipzen A."/>
            <person name="Wasser S.P."/>
            <person name="Rambold G."/>
            <person name="Grigoriev I.V."/>
            <person name="Nevo E."/>
        </authorList>
    </citation>
    <scope>NUCLEOTIDE SEQUENCE [LARGE SCALE GENOMIC DNA]</scope>
    <source>
        <strain evidence="13">CBS 135680</strain>
    </source>
</reference>
<comment type="similarity">
    <text evidence="10">Belongs to the NnrE/AIBP family.</text>
</comment>
<evidence type="ECO:0000256" key="10">
    <source>
        <dbReference type="HAMAP-Rule" id="MF_03159"/>
    </source>
</evidence>
<keyword evidence="10" id="KW-0496">Mitochondrion</keyword>
<dbReference type="EMBL" id="KK088433">
    <property type="protein sequence ID" value="EYE93139.1"/>
    <property type="molecule type" value="Genomic_DNA"/>
</dbReference>
<proteinExistence type="inferred from homology"/>
<comment type="cofactor">
    <cofactor evidence="10">
        <name>K(+)</name>
        <dbReference type="ChEBI" id="CHEBI:29103"/>
    </cofactor>
    <text evidence="10">Binds 1 potassium ion per subunit.</text>
</comment>
<organism evidence="12 13">
    <name type="scientific">Aspergillus ruber (strain CBS 135680)</name>
    <dbReference type="NCBI Taxonomy" id="1388766"/>
    <lineage>
        <taxon>Eukaryota</taxon>
        <taxon>Fungi</taxon>
        <taxon>Dikarya</taxon>
        <taxon>Ascomycota</taxon>
        <taxon>Pezizomycotina</taxon>
        <taxon>Eurotiomycetes</taxon>
        <taxon>Eurotiomycetidae</taxon>
        <taxon>Eurotiales</taxon>
        <taxon>Aspergillaceae</taxon>
        <taxon>Aspergillus</taxon>
        <taxon>Aspergillus subgen. Aspergillus</taxon>
    </lineage>
</organism>
<dbReference type="Gene3D" id="3.40.50.10260">
    <property type="entry name" value="YjeF N-terminal domain"/>
    <property type="match status" value="1"/>
</dbReference>
<keyword evidence="13" id="KW-1185">Reference proteome</keyword>
<dbReference type="GO" id="GO:0052856">
    <property type="term" value="F:NAD(P)HX epimerase activity"/>
    <property type="evidence" value="ECO:0007669"/>
    <property type="project" value="UniProtKB-UniRule"/>
</dbReference>
<feature type="binding site" evidence="10">
    <location>
        <position position="167"/>
    </location>
    <ligand>
        <name>K(+)</name>
        <dbReference type="ChEBI" id="CHEBI:29103"/>
    </ligand>
</feature>
<evidence type="ECO:0000256" key="9">
    <source>
        <dbReference type="ARBA" id="ARBA00023235"/>
    </source>
</evidence>
<dbReference type="PANTHER" id="PTHR13232">
    <property type="entry name" value="NAD(P)H-HYDRATE EPIMERASE"/>
    <property type="match status" value="1"/>
</dbReference>
<dbReference type="Proteomes" id="UP000019804">
    <property type="component" value="Unassembled WGS sequence"/>
</dbReference>
<dbReference type="SUPFAM" id="SSF64153">
    <property type="entry name" value="YjeF N-terminal domain-like"/>
    <property type="match status" value="1"/>
</dbReference>
<comment type="function">
    <text evidence="10">Catalyzes the epimerization of the S- and R-forms of NAD(P)HX, a damaged form of NAD(P)H that is a result of enzymatic or heat-dependent hydration. This is a prerequisite for the S-specific NAD(P)H-hydrate dehydratase to allow the repair of both epimers of NAD(P)HX.</text>
</comment>
<keyword evidence="8 10" id="KW-0520">NAD</keyword>
<evidence type="ECO:0000256" key="8">
    <source>
        <dbReference type="ARBA" id="ARBA00023027"/>
    </source>
</evidence>
<dbReference type="Pfam" id="PF03853">
    <property type="entry name" value="YjeF_N"/>
    <property type="match status" value="1"/>
</dbReference>
<keyword evidence="10" id="KW-0963">Cytoplasm</keyword>
<dbReference type="STRING" id="1388766.A0A017S939"/>
<evidence type="ECO:0000259" key="11">
    <source>
        <dbReference type="PROSITE" id="PS51385"/>
    </source>
</evidence>
<dbReference type="RefSeq" id="XP_040636827.1">
    <property type="nucleotide sequence ID" value="XM_040787405.1"/>
</dbReference>
<feature type="binding site" evidence="10">
    <location>
        <begin position="135"/>
        <end position="141"/>
    </location>
    <ligand>
        <name>(6S)-NADPHX</name>
        <dbReference type="ChEBI" id="CHEBI:64076"/>
    </ligand>
</feature>
<keyword evidence="5 10" id="KW-0547">Nucleotide-binding</keyword>
<feature type="binding site" evidence="10">
    <location>
        <begin position="69"/>
        <end position="73"/>
    </location>
    <ligand>
        <name>(6S)-NADPHX</name>
        <dbReference type="ChEBI" id="CHEBI:64076"/>
    </ligand>
</feature>
<dbReference type="AlphaFoldDB" id="A0A017S939"/>
<dbReference type="PANTHER" id="PTHR13232:SF10">
    <property type="entry name" value="NAD(P)H-HYDRATE EPIMERASE"/>
    <property type="match status" value="1"/>
</dbReference>
<comment type="catalytic activity">
    <reaction evidence="1 10">
        <text>(6R)-NADHX = (6S)-NADHX</text>
        <dbReference type="Rhea" id="RHEA:32215"/>
        <dbReference type="ChEBI" id="CHEBI:64074"/>
        <dbReference type="ChEBI" id="CHEBI:64075"/>
        <dbReference type="EC" id="5.1.99.6"/>
    </reaction>
</comment>
<evidence type="ECO:0000256" key="3">
    <source>
        <dbReference type="ARBA" id="ARBA00012228"/>
    </source>
</evidence>
<comment type="subcellular location">
    <subcellularLocation>
        <location evidence="10">Cytoplasm</location>
    </subcellularLocation>
    <subcellularLocation>
        <location evidence="10">Mitochondrion</location>
    </subcellularLocation>
</comment>
<dbReference type="HOGENOM" id="CLU_024853_3_0_1"/>
<dbReference type="HAMAP" id="MF_01966">
    <property type="entry name" value="NADHX_epimerase"/>
    <property type="match status" value="1"/>
</dbReference>
<feature type="binding site" evidence="10">
    <location>
        <position position="164"/>
    </location>
    <ligand>
        <name>(6S)-NADPHX</name>
        <dbReference type="ChEBI" id="CHEBI:64076"/>
    </ligand>
</feature>
<dbReference type="GO" id="GO:0000166">
    <property type="term" value="F:nucleotide binding"/>
    <property type="evidence" value="ECO:0007669"/>
    <property type="project" value="UniProtKB-KW"/>
</dbReference>
<keyword evidence="7 10" id="KW-0630">Potassium</keyword>
<evidence type="ECO:0000256" key="4">
    <source>
        <dbReference type="ARBA" id="ARBA00022723"/>
    </source>
</evidence>